<dbReference type="AlphaFoldDB" id="A0A1G7WZ79"/>
<dbReference type="GO" id="GO:0008146">
    <property type="term" value="F:sulfotransferase activity"/>
    <property type="evidence" value="ECO:0007669"/>
    <property type="project" value="TreeGrafter"/>
</dbReference>
<dbReference type="InterPro" id="IPR045886">
    <property type="entry name" value="ThiF/MoeB/HesA"/>
</dbReference>
<proteinExistence type="inferred from homology"/>
<sequence length="373" mass="40927">MLLIVRLKHTNHLPPPLSEAQVAGNSLIGACPSMDTRYSRQLLFAPIGKEGQKKLGASRVAIVGAGALGAVLANHMVRAGVGFVRIIDRDFVEPSNLQRQMLYDEEDAANHLPKAAAAAEKLKKVNSEVIIDPVIADVTAVNAEELLADCDLILDGTDNFAIRFLINDVAVKHNIPWVYGGAVSAKGMFATIRPHVTPCLRCLIPEPPSGGETCDTAGVIGPIIHIVASYQAVEGLKILVGDQKHRNPHLEHMEIWRNFHTRINLTDKKNPDCPACGKGVFEFLDLSGKEDTFTSLCGRNSVQISPTRDRHVNLDELMERFTPLGKVERNKFLLRFHVDNHYILVVFPNGRVVVQGTDDITIARSLYAKYIGA</sequence>
<accession>A0A1G7WZ79</accession>
<dbReference type="Proteomes" id="UP000198956">
    <property type="component" value="Unassembled WGS sequence"/>
</dbReference>
<name>A0A1G7WZ79_ANETH</name>
<dbReference type="PANTHER" id="PTHR10953">
    <property type="entry name" value="UBIQUITIN-ACTIVATING ENZYME E1"/>
    <property type="match status" value="1"/>
</dbReference>
<feature type="domain" description="THIF-type NAD/FAD binding fold" evidence="2">
    <location>
        <begin position="38"/>
        <end position="275"/>
    </location>
</feature>
<protein>
    <submittedName>
        <fullName evidence="3">Adenylyltransferase and sulfurtransferase</fullName>
    </submittedName>
</protein>
<evidence type="ECO:0000256" key="1">
    <source>
        <dbReference type="ARBA" id="ARBA00009919"/>
    </source>
</evidence>
<dbReference type="GO" id="GO:0016779">
    <property type="term" value="F:nucleotidyltransferase activity"/>
    <property type="evidence" value="ECO:0007669"/>
    <property type="project" value="UniProtKB-KW"/>
</dbReference>
<dbReference type="EMBL" id="FNDE01000002">
    <property type="protein sequence ID" value="SDG77239.1"/>
    <property type="molecule type" value="Genomic_DNA"/>
</dbReference>
<dbReference type="CDD" id="cd00757">
    <property type="entry name" value="ThiF_MoeB_HesA_family"/>
    <property type="match status" value="1"/>
</dbReference>
<dbReference type="InterPro" id="IPR035985">
    <property type="entry name" value="Ubiquitin-activating_enz"/>
</dbReference>
<dbReference type="SUPFAM" id="SSF69572">
    <property type="entry name" value="Activating enzymes of the ubiquitin-like proteins"/>
    <property type="match status" value="1"/>
</dbReference>
<keyword evidence="3" id="KW-0808">Transferase</keyword>
<dbReference type="Pfam" id="PF00899">
    <property type="entry name" value="ThiF"/>
    <property type="match status" value="1"/>
</dbReference>
<dbReference type="FunFam" id="3.40.50.720:FF:000080">
    <property type="entry name" value="Thiazole biosynthesis adenylyltransferase ThiF"/>
    <property type="match status" value="1"/>
</dbReference>
<organism evidence="3 4">
    <name type="scientific">Aneurinibacillus thermoaerophilus</name>
    <dbReference type="NCBI Taxonomy" id="143495"/>
    <lineage>
        <taxon>Bacteria</taxon>
        <taxon>Bacillati</taxon>
        <taxon>Bacillota</taxon>
        <taxon>Bacilli</taxon>
        <taxon>Bacillales</taxon>
        <taxon>Paenibacillaceae</taxon>
        <taxon>Aneurinibacillus group</taxon>
        <taxon>Aneurinibacillus</taxon>
    </lineage>
</organism>
<evidence type="ECO:0000313" key="4">
    <source>
        <dbReference type="Proteomes" id="UP000198956"/>
    </source>
</evidence>
<dbReference type="InterPro" id="IPR000594">
    <property type="entry name" value="ThiF_NAD_FAD-bd"/>
</dbReference>
<dbReference type="PROSITE" id="PS51257">
    <property type="entry name" value="PROKAR_LIPOPROTEIN"/>
    <property type="match status" value="1"/>
</dbReference>
<reference evidence="3 4" key="1">
    <citation type="submission" date="2016-10" db="EMBL/GenBank/DDBJ databases">
        <authorList>
            <person name="de Groot N.N."/>
        </authorList>
    </citation>
    <scope>NUCLEOTIDE SEQUENCE [LARGE SCALE GENOMIC DNA]</scope>
    <source>
        <strain evidence="3 4">L 420-91</strain>
    </source>
</reference>
<comment type="similarity">
    <text evidence="1">Belongs to the HesA/MoeB/ThiF family.</text>
</comment>
<dbReference type="GO" id="GO:0005829">
    <property type="term" value="C:cytosol"/>
    <property type="evidence" value="ECO:0007669"/>
    <property type="project" value="TreeGrafter"/>
</dbReference>
<dbReference type="PANTHER" id="PTHR10953:SF102">
    <property type="entry name" value="ADENYLYLTRANSFERASE AND SULFURTRANSFERASE MOCS3"/>
    <property type="match status" value="1"/>
</dbReference>
<dbReference type="GO" id="GO:0008641">
    <property type="term" value="F:ubiquitin-like modifier activating enzyme activity"/>
    <property type="evidence" value="ECO:0007669"/>
    <property type="project" value="InterPro"/>
</dbReference>
<evidence type="ECO:0000313" key="3">
    <source>
        <dbReference type="EMBL" id="SDG77239.1"/>
    </source>
</evidence>
<dbReference type="GO" id="GO:0004792">
    <property type="term" value="F:thiosulfate-cyanide sulfurtransferase activity"/>
    <property type="evidence" value="ECO:0007669"/>
    <property type="project" value="TreeGrafter"/>
</dbReference>
<keyword evidence="3" id="KW-0548">Nucleotidyltransferase</keyword>
<evidence type="ECO:0000259" key="2">
    <source>
        <dbReference type="Pfam" id="PF00899"/>
    </source>
</evidence>
<gene>
    <name evidence="3" type="ORF">SAMN04489735_1002243</name>
</gene>
<dbReference type="Gene3D" id="3.40.50.720">
    <property type="entry name" value="NAD(P)-binding Rossmann-like Domain"/>
    <property type="match status" value="1"/>
</dbReference>